<feature type="domain" description="ABC transporter" evidence="10">
    <location>
        <begin position="17"/>
        <end position="271"/>
    </location>
</feature>
<dbReference type="PROSITE" id="PS00211">
    <property type="entry name" value="ABC_TRANSPORTER_1"/>
    <property type="match status" value="1"/>
</dbReference>
<evidence type="ECO:0000256" key="3">
    <source>
        <dbReference type="ARBA" id="ARBA00022448"/>
    </source>
</evidence>
<dbReference type="InterPro" id="IPR013563">
    <property type="entry name" value="Oligopep_ABC_C"/>
</dbReference>
<sequence>MSAAAVSFDGPEERPVLEVERLSVDYLSRSGTVRAVDDVSFTLHRGEILGLAGESGSGKSSLITALLRLQRPPAITSAGRVTLHRDAEQPVDLLTLTERQLRGLRWTRMSIVMQSAMDALNPVKRLGAQFVDVLRTHDRSLSKAAAVALAAEFLELAGIPGERLSAYPHEMSGGMRQRALIALALACRPDVVVMDEPTTAVDVVMQRSILSKVLDLQRQLGFAVIFVTHDLSLLLELADRVAIMYAGRLVEVGPAAELYRDPKHPYTQALRDSFPPLHAPLTELHGLPGSPPDLRQPAKGCRFAPRCPRAYDACRHDDPQPITIGTTEVSCLLHSGAAE</sequence>
<evidence type="ECO:0000256" key="4">
    <source>
        <dbReference type="ARBA" id="ARBA00022475"/>
    </source>
</evidence>
<proteinExistence type="inferred from homology"/>
<keyword evidence="7 11" id="KW-0067">ATP-binding</keyword>
<evidence type="ECO:0000256" key="6">
    <source>
        <dbReference type="ARBA" id="ARBA00022741"/>
    </source>
</evidence>
<dbReference type="PANTHER" id="PTHR43297">
    <property type="entry name" value="OLIGOPEPTIDE TRANSPORT ATP-BINDING PROTEIN APPD"/>
    <property type="match status" value="1"/>
</dbReference>
<keyword evidence="4" id="KW-1003">Cell membrane</keyword>
<evidence type="ECO:0000256" key="9">
    <source>
        <dbReference type="ARBA" id="ARBA00023136"/>
    </source>
</evidence>
<gene>
    <name evidence="11" type="ORF">HDA44_001288</name>
</gene>
<dbReference type="AlphaFoldDB" id="A0A841DNH3"/>
<dbReference type="SUPFAM" id="SSF52540">
    <property type="entry name" value="P-loop containing nucleoside triphosphate hydrolases"/>
    <property type="match status" value="1"/>
</dbReference>
<evidence type="ECO:0000256" key="5">
    <source>
        <dbReference type="ARBA" id="ARBA00022519"/>
    </source>
</evidence>
<dbReference type="InterPro" id="IPR003593">
    <property type="entry name" value="AAA+_ATPase"/>
</dbReference>
<organism evidence="11 12">
    <name type="scientific">Kribbella solani</name>
    <dbReference type="NCBI Taxonomy" id="236067"/>
    <lineage>
        <taxon>Bacteria</taxon>
        <taxon>Bacillati</taxon>
        <taxon>Actinomycetota</taxon>
        <taxon>Actinomycetes</taxon>
        <taxon>Propionibacteriales</taxon>
        <taxon>Kribbellaceae</taxon>
        <taxon>Kribbella</taxon>
    </lineage>
</organism>
<dbReference type="GO" id="GO:0015833">
    <property type="term" value="P:peptide transport"/>
    <property type="evidence" value="ECO:0007669"/>
    <property type="project" value="InterPro"/>
</dbReference>
<dbReference type="PROSITE" id="PS50893">
    <property type="entry name" value="ABC_TRANSPORTER_2"/>
    <property type="match status" value="1"/>
</dbReference>
<evidence type="ECO:0000256" key="8">
    <source>
        <dbReference type="ARBA" id="ARBA00022967"/>
    </source>
</evidence>
<evidence type="ECO:0000313" key="11">
    <source>
        <dbReference type="EMBL" id="MBB5977947.1"/>
    </source>
</evidence>
<dbReference type="GO" id="GO:0016887">
    <property type="term" value="F:ATP hydrolysis activity"/>
    <property type="evidence" value="ECO:0007669"/>
    <property type="project" value="InterPro"/>
</dbReference>
<keyword evidence="12" id="KW-1185">Reference proteome</keyword>
<keyword evidence="3" id="KW-0813">Transport</keyword>
<evidence type="ECO:0000256" key="1">
    <source>
        <dbReference type="ARBA" id="ARBA00004202"/>
    </source>
</evidence>
<dbReference type="FunFam" id="3.40.50.300:FF:000016">
    <property type="entry name" value="Oligopeptide ABC transporter ATP-binding component"/>
    <property type="match status" value="1"/>
</dbReference>
<dbReference type="Gene3D" id="3.40.50.300">
    <property type="entry name" value="P-loop containing nucleotide triphosphate hydrolases"/>
    <property type="match status" value="1"/>
</dbReference>
<dbReference type="GO" id="GO:0005524">
    <property type="term" value="F:ATP binding"/>
    <property type="evidence" value="ECO:0007669"/>
    <property type="project" value="UniProtKB-KW"/>
</dbReference>
<dbReference type="CDD" id="cd03257">
    <property type="entry name" value="ABC_NikE_OppD_transporters"/>
    <property type="match status" value="1"/>
</dbReference>
<evidence type="ECO:0000313" key="12">
    <source>
        <dbReference type="Proteomes" id="UP000558997"/>
    </source>
</evidence>
<dbReference type="RefSeq" id="WP_184832148.1">
    <property type="nucleotide sequence ID" value="NZ_BAAAVN010000015.1"/>
</dbReference>
<protein>
    <submittedName>
        <fullName evidence="11">Peptide/nickel transport system ATP-binding protein</fullName>
    </submittedName>
</protein>
<accession>A0A841DNH3</accession>
<keyword evidence="9" id="KW-0472">Membrane</keyword>
<dbReference type="GO" id="GO:0005886">
    <property type="term" value="C:plasma membrane"/>
    <property type="evidence" value="ECO:0007669"/>
    <property type="project" value="UniProtKB-SubCell"/>
</dbReference>
<dbReference type="PANTHER" id="PTHR43297:SF14">
    <property type="entry name" value="ATPASE AAA-TYPE CORE DOMAIN-CONTAINING PROTEIN"/>
    <property type="match status" value="1"/>
</dbReference>
<name>A0A841DNH3_9ACTN</name>
<dbReference type="Pfam" id="PF08352">
    <property type="entry name" value="oligo_HPY"/>
    <property type="match status" value="1"/>
</dbReference>
<keyword evidence="6" id="KW-0547">Nucleotide-binding</keyword>
<evidence type="ECO:0000259" key="10">
    <source>
        <dbReference type="PROSITE" id="PS50893"/>
    </source>
</evidence>
<dbReference type="Pfam" id="PF00005">
    <property type="entry name" value="ABC_tran"/>
    <property type="match status" value="1"/>
</dbReference>
<dbReference type="SMART" id="SM00382">
    <property type="entry name" value="AAA"/>
    <property type="match status" value="1"/>
</dbReference>
<dbReference type="InterPro" id="IPR050388">
    <property type="entry name" value="ABC_Ni/Peptide_Import"/>
</dbReference>
<comment type="caution">
    <text evidence="11">The sequence shown here is derived from an EMBL/GenBank/DDBJ whole genome shotgun (WGS) entry which is preliminary data.</text>
</comment>
<evidence type="ECO:0000256" key="2">
    <source>
        <dbReference type="ARBA" id="ARBA00005417"/>
    </source>
</evidence>
<dbReference type="InterPro" id="IPR003439">
    <property type="entry name" value="ABC_transporter-like_ATP-bd"/>
</dbReference>
<dbReference type="EMBL" id="JACHNF010000001">
    <property type="protein sequence ID" value="MBB5977947.1"/>
    <property type="molecule type" value="Genomic_DNA"/>
</dbReference>
<keyword evidence="5" id="KW-0997">Cell inner membrane</keyword>
<dbReference type="NCBIfam" id="TIGR01727">
    <property type="entry name" value="oligo_HPY"/>
    <property type="match status" value="1"/>
</dbReference>
<keyword evidence="8" id="KW-1278">Translocase</keyword>
<evidence type="ECO:0000256" key="7">
    <source>
        <dbReference type="ARBA" id="ARBA00022840"/>
    </source>
</evidence>
<comment type="similarity">
    <text evidence="2">Belongs to the ABC transporter superfamily.</text>
</comment>
<dbReference type="InterPro" id="IPR017871">
    <property type="entry name" value="ABC_transporter-like_CS"/>
</dbReference>
<reference evidence="11 12" key="1">
    <citation type="submission" date="2020-08" db="EMBL/GenBank/DDBJ databases">
        <title>Sequencing the genomes of 1000 actinobacteria strains.</title>
        <authorList>
            <person name="Klenk H.-P."/>
        </authorList>
    </citation>
    <scope>NUCLEOTIDE SEQUENCE [LARGE SCALE GENOMIC DNA]</scope>
    <source>
        <strain evidence="11 12">DSM 17294</strain>
    </source>
</reference>
<dbReference type="InterPro" id="IPR027417">
    <property type="entry name" value="P-loop_NTPase"/>
</dbReference>
<dbReference type="Proteomes" id="UP000558997">
    <property type="component" value="Unassembled WGS sequence"/>
</dbReference>
<comment type="subcellular location">
    <subcellularLocation>
        <location evidence="1">Cell membrane</location>
        <topology evidence="1">Peripheral membrane protein</topology>
    </subcellularLocation>
</comment>